<keyword evidence="1" id="KW-0472">Membrane</keyword>
<dbReference type="RefSeq" id="WP_377384705.1">
    <property type="nucleotide sequence ID" value="NZ_JBHSAN010000004.1"/>
</dbReference>
<organism evidence="2 3">
    <name type="scientific">Prauserella oleivorans</name>
    <dbReference type="NCBI Taxonomy" id="1478153"/>
    <lineage>
        <taxon>Bacteria</taxon>
        <taxon>Bacillati</taxon>
        <taxon>Actinomycetota</taxon>
        <taxon>Actinomycetes</taxon>
        <taxon>Pseudonocardiales</taxon>
        <taxon>Pseudonocardiaceae</taxon>
        <taxon>Prauserella</taxon>
    </lineage>
</organism>
<reference evidence="3" key="1">
    <citation type="journal article" date="2019" name="Int. J. Syst. Evol. Microbiol.">
        <title>The Global Catalogue of Microorganisms (GCM) 10K type strain sequencing project: providing services to taxonomists for standard genome sequencing and annotation.</title>
        <authorList>
            <consortium name="The Broad Institute Genomics Platform"/>
            <consortium name="The Broad Institute Genome Sequencing Center for Infectious Disease"/>
            <person name="Wu L."/>
            <person name="Ma J."/>
        </authorList>
    </citation>
    <scope>NUCLEOTIDE SEQUENCE [LARGE SCALE GENOMIC DNA]</scope>
    <source>
        <strain evidence="3">IBRC-M 10906</strain>
    </source>
</reference>
<feature type="transmembrane region" description="Helical" evidence="1">
    <location>
        <begin position="136"/>
        <end position="156"/>
    </location>
</feature>
<protein>
    <submittedName>
        <fullName evidence="2">Uncharacterized protein</fullName>
    </submittedName>
</protein>
<proteinExistence type="predicted"/>
<name>A0ABW5WC27_9PSEU</name>
<accession>A0ABW5WC27</accession>
<keyword evidence="1" id="KW-0812">Transmembrane</keyword>
<sequence length="170" mass="18058">MLSRVSWREWVGLGAGLLALVALFLPWTVLSSGNPDVQAALAELPADDVSRSVWRSTFFGWFPPLLVLAAGVTVVAVGRIPVVRTGGLPQLWLVAAAVALVSVVLGWVLIDWQFGSEERALLAASGVSVGAGAGRYLGALAVVASLVAAVLDVRALREESRRPRKVPRRR</sequence>
<evidence type="ECO:0000256" key="1">
    <source>
        <dbReference type="SAM" id="Phobius"/>
    </source>
</evidence>
<feature type="transmembrane region" description="Helical" evidence="1">
    <location>
        <begin position="90"/>
        <end position="110"/>
    </location>
</feature>
<dbReference type="Proteomes" id="UP001597478">
    <property type="component" value="Unassembled WGS sequence"/>
</dbReference>
<keyword evidence="3" id="KW-1185">Reference proteome</keyword>
<evidence type="ECO:0000313" key="2">
    <source>
        <dbReference type="EMBL" id="MFD2799900.1"/>
    </source>
</evidence>
<dbReference type="EMBL" id="JBHUOF010000013">
    <property type="protein sequence ID" value="MFD2799900.1"/>
    <property type="molecule type" value="Genomic_DNA"/>
</dbReference>
<keyword evidence="1" id="KW-1133">Transmembrane helix</keyword>
<gene>
    <name evidence="2" type="ORF">ACFS2C_10895</name>
</gene>
<comment type="caution">
    <text evidence="2">The sequence shown here is derived from an EMBL/GenBank/DDBJ whole genome shotgun (WGS) entry which is preliminary data.</text>
</comment>
<evidence type="ECO:0000313" key="3">
    <source>
        <dbReference type="Proteomes" id="UP001597478"/>
    </source>
</evidence>
<feature type="transmembrane region" description="Helical" evidence="1">
    <location>
        <begin position="58"/>
        <end position="78"/>
    </location>
</feature>